<dbReference type="PROSITE" id="PS50089">
    <property type="entry name" value="ZF_RING_2"/>
    <property type="match status" value="1"/>
</dbReference>
<protein>
    <recommendedName>
        <fullName evidence="6">RING-type domain-containing protein</fullName>
    </recommendedName>
</protein>
<organism evidence="7 8">
    <name type="scientific">Magallana gigas</name>
    <name type="common">Pacific oyster</name>
    <name type="synonym">Crassostrea gigas</name>
    <dbReference type="NCBI Taxonomy" id="29159"/>
    <lineage>
        <taxon>Eukaryota</taxon>
        <taxon>Metazoa</taxon>
        <taxon>Spiralia</taxon>
        <taxon>Lophotrochozoa</taxon>
        <taxon>Mollusca</taxon>
        <taxon>Bivalvia</taxon>
        <taxon>Autobranchia</taxon>
        <taxon>Pteriomorphia</taxon>
        <taxon>Ostreida</taxon>
        <taxon>Ostreoidea</taxon>
        <taxon>Ostreidae</taxon>
        <taxon>Magallana</taxon>
    </lineage>
</organism>
<dbReference type="CDD" id="cd14321">
    <property type="entry name" value="UBA_IAPs"/>
    <property type="match status" value="3"/>
</dbReference>
<dbReference type="Gene3D" id="1.10.533.10">
    <property type="entry name" value="Death Domain, Fas"/>
    <property type="match status" value="1"/>
</dbReference>
<dbReference type="InterPro" id="IPR001841">
    <property type="entry name" value="Znf_RING"/>
</dbReference>
<dbReference type="GO" id="GO:0005737">
    <property type="term" value="C:cytoplasm"/>
    <property type="evidence" value="ECO:0007669"/>
    <property type="project" value="TreeGrafter"/>
</dbReference>
<dbReference type="Gene3D" id="1.10.8.10">
    <property type="entry name" value="DNA helicase RuvA subunit, C-terminal domain"/>
    <property type="match status" value="3"/>
</dbReference>
<reference evidence="7" key="1">
    <citation type="submission" date="2022-08" db="UniProtKB">
        <authorList>
            <consortium name="EnsemblMetazoa"/>
        </authorList>
    </citation>
    <scope>IDENTIFICATION</scope>
    <source>
        <strain evidence="7">05x7-T-G4-1.051#20</strain>
    </source>
</reference>
<keyword evidence="3" id="KW-0862">Zinc</keyword>
<evidence type="ECO:0000256" key="1">
    <source>
        <dbReference type="ARBA" id="ARBA00022723"/>
    </source>
</evidence>
<dbReference type="EnsemblMetazoa" id="G19932.1">
    <property type="protein sequence ID" value="G19932.1:cds"/>
    <property type="gene ID" value="G19932"/>
</dbReference>
<dbReference type="Pfam" id="PF13920">
    <property type="entry name" value="zf-C3HC4_3"/>
    <property type="match status" value="1"/>
</dbReference>
<evidence type="ECO:0000313" key="8">
    <source>
        <dbReference type="Proteomes" id="UP000005408"/>
    </source>
</evidence>
<name>A0A8W8JLU5_MAGGI</name>
<dbReference type="FunFam" id="1.10.1170.10:FF:000002">
    <property type="entry name" value="Baculoviral IAP repeat containing 7"/>
    <property type="match status" value="1"/>
</dbReference>
<keyword evidence="1" id="KW-0479">Metal-binding</keyword>
<evidence type="ECO:0000256" key="5">
    <source>
        <dbReference type="SAM" id="SignalP"/>
    </source>
</evidence>
<feature type="signal peptide" evidence="5">
    <location>
        <begin position="1"/>
        <end position="16"/>
    </location>
</feature>
<dbReference type="SUPFAM" id="SSF57850">
    <property type="entry name" value="RING/U-box"/>
    <property type="match status" value="1"/>
</dbReference>
<evidence type="ECO:0000256" key="3">
    <source>
        <dbReference type="ARBA" id="ARBA00022833"/>
    </source>
</evidence>
<dbReference type="InterPro" id="IPR011029">
    <property type="entry name" value="DEATH-like_dom_sf"/>
</dbReference>
<dbReference type="PANTHER" id="PTHR10044:SF139">
    <property type="entry name" value="DEATH-ASSOCIATED INHIBITOR OF APOPTOSIS 2"/>
    <property type="match status" value="1"/>
</dbReference>
<keyword evidence="2 4" id="KW-0863">Zinc-finger</keyword>
<dbReference type="GO" id="GO:0043066">
    <property type="term" value="P:negative regulation of apoptotic process"/>
    <property type="evidence" value="ECO:0007669"/>
    <property type="project" value="TreeGrafter"/>
</dbReference>
<sequence length="541" mass="59977">MALMCVFFGFLEITNGFVNVALNKPAHQLYPYRSGDVRCDASCPKTGFYGSHCSVPCPDANCQYCHIETGTCQSCRPGFRGQRCENACSAGYFGQDCTRKCKSSCKGCNHVTGLCESGCQPGWVGDFCEQGMNDRGRCGICCVCCGLFCWRVKRFTDGSNQNNDNRLNSEGLFNASLTLEESPEVRNAPLDVPLQSLDLSSNGENVPIQHTDHQLHTREVSAQMESRIVKTVLSTGVDRQRVMQVIERRLRETGDNFLNPEDLLNAVLTLQQSHVSPQQDNPDTSQPPMIEVVLDTGVNWNSVMQVIERRLVETGVNYQTAEELLDAVINLEQNSEINSTYQHPDYEDYIAAMVLEESQGSDFIIPDTTPLPYTSGDSLNANTLTSDHPVDTEVLRVDMQQPIVMSVLETGVDRNDVKTVIERRLSETGEDFPNVQELMDAVLAFESNTRYSNVRQGISRLPVPLDASPGNASYRTQAAKLAEENRQLRQQKVCKVCLDAEIGMVFLPCGHLCCCQACAPNVGQCPVCRANINNRVHVFIP</sequence>
<dbReference type="GO" id="GO:0051726">
    <property type="term" value="P:regulation of cell cycle"/>
    <property type="evidence" value="ECO:0007669"/>
    <property type="project" value="TreeGrafter"/>
</dbReference>
<keyword evidence="8" id="KW-1185">Reference proteome</keyword>
<dbReference type="Proteomes" id="UP000005408">
    <property type="component" value="Unassembled WGS sequence"/>
</dbReference>
<dbReference type="GO" id="GO:0008270">
    <property type="term" value="F:zinc ion binding"/>
    <property type="evidence" value="ECO:0007669"/>
    <property type="project" value="UniProtKB-KW"/>
</dbReference>
<evidence type="ECO:0000256" key="2">
    <source>
        <dbReference type="ARBA" id="ARBA00022771"/>
    </source>
</evidence>
<dbReference type="PANTHER" id="PTHR10044">
    <property type="entry name" value="INHIBITOR OF APOPTOSIS"/>
    <property type="match status" value="1"/>
</dbReference>
<keyword evidence="5" id="KW-0732">Signal</keyword>
<proteinExistence type="predicted"/>
<evidence type="ECO:0000313" key="7">
    <source>
        <dbReference type="EnsemblMetazoa" id="G19932.1:cds"/>
    </source>
</evidence>
<feature type="domain" description="RING-type" evidence="6">
    <location>
        <begin position="494"/>
        <end position="529"/>
    </location>
</feature>
<dbReference type="GO" id="GO:0043027">
    <property type="term" value="F:cysteine-type endopeptidase inhibitor activity involved in apoptotic process"/>
    <property type="evidence" value="ECO:0007669"/>
    <property type="project" value="TreeGrafter"/>
</dbReference>
<dbReference type="InterPro" id="IPR050784">
    <property type="entry name" value="IAP"/>
</dbReference>
<dbReference type="SMART" id="SM00184">
    <property type="entry name" value="RING"/>
    <property type="match status" value="1"/>
</dbReference>
<dbReference type="Gene3D" id="1.10.1170.10">
    <property type="entry name" value="Inhibitor Of Apoptosis Protein (2mihbC-IAP-1), Chain A"/>
    <property type="match status" value="1"/>
</dbReference>
<dbReference type="AlphaFoldDB" id="A0A8W8JLU5"/>
<dbReference type="GO" id="GO:0005634">
    <property type="term" value="C:nucleus"/>
    <property type="evidence" value="ECO:0007669"/>
    <property type="project" value="TreeGrafter"/>
</dbReference>
<dbReference type="CDD" id="cd00055">
    <property type="entry name" value="EGF_Lam"/>
    <property type="match status" value="1"/>
</dbReference>
<evidence type="ECO:0000259" key="6">
    <source>
        <dbReference type="PROSITE" id="PS50089"/>
    </source>
</evidence>
<feature type="chain" id="PRO_5036453377" description="RING-type domain-containing protein" evidence="5">
    <location>
        <begin position="17"/>
        <end position="541"/>
    </location>
</feature>
<dbReference type="Gene3D" id="2.170.300.10">
    <property type="entry name" value="Tie2 ligand-binding domain superfamily"/>
    <property type="match status" value="1"/>
</dbReference>
<accession>A0A8W8JLU5</accession>
<evidence type="ECO:0000256" key="4">
    <source>
        <dbReference type="PROSITE-ProRule" id="PRU00175"/>
    </source>
</evidence>
<dbReference type="InterPro" id="IPR002049">
    <property type="entry name" value="LE_dom"/>
</dbReference>